<evidence type="ECO:0000313" key="1">
    <source>
        <dbReference type="EMBL" id="CAG8732096.1"/>
    </source>
</evidence>
<name>A0A9N9IFZ4_9GLOM</name>
<feature type="non-terminal residue" evidence="1">
    <location>
        <position position="1"/>
    </location>
</feature>
<comment type="caution">
    <text evidence="1">The sequence shown here is derived from an EMBL/GenBank/DDBJ whole genome shotgun (WGS) entry which is preliminary data.</text>
</comment>
<organism evidence="1 2">
    <name type="scientific">Funneliformis caledonium</name>
    <dbReference type="NCBI Taxonomy" id="1117310"/>
    <lineage>
        <taxon>Eukaryota</taxon>
        <taxon>Fungi</taxon>
        <taxon>Fungi incertae sedis</taxon>
        <taxon>Mucoromycota</taxon>
        <taxon>Glomeromycotina</taxon>
        <taxon>Glomeromycetes</taxon>
        <taxon>Glomerales</taxon>
        <taxon>Glomeraceae</taxon>
        <taxon>Funneliformis</taxon>
    </lineage>
</organism>
<dbReference type="Proteomes" id="UP000789570">
    <property type="component" value="Unassembled WGS sequence"/>
</dbReference>
<protein>
    <submittedName>
        <fullName evidence="1">14984_t:CDS:1</fullName>
    </submittedName>
</protein>
<reference evidence="1" key="1">
    <citation type="submission" date="2021-06" db="EMBL/GenBank/DDBJ databases">
        <authorList>
            <person name="Kallberg Y."/>
            <person name="Tangrot J."/>
            <person name="Rosling A."/>
        </authorList>
    </citation>
    <scope>NUCLEOTIDE SEQUENCE</scope>
    <source>
        <strain evidence="1">UK204</strain>
    </source>
</reference>
<sequence length="134" mass="15541">MASENVHRPRFIYATCFTQNADTLEQLKTIDKWLITMGKYDENKIQSLILFTVASLIFQILKDIKSSSTFTLKSTVEISDLSIPSLLHLRIAFQLKKINSNSILLEELDKQYCKNLGEIFTNKLWKFQKEFDAS</sequence>
<evidence type="ECO:0000313" key="2">
    <source>
        <dbReference type="Proteomes" id="UP000789570"/>
    </source>
</evidence>
<dbReference type="AlphaFoldDB" id="A0A9N9IFZ4"/>
<dbReference type="OrthoDB" id="2368279at2759"/>
<keyword evidence="2" id="KW-1185">Reference proteome</keyword>
<dbReference type="EMBL" id="CAJVPQ010012544">
    <property type="protein sequence ID" value="CAG8732096.1"/>
    <property type="molecule type" value="Genomic_DNA"/>
</dbReference>
<gene>
    <name evidence="1" type="ORF">FCALED_LOCUS15051</name>
</gene>
<accession>A0A9N9IFZ4</accession>
<proteinExistence type="predicted"/>